<evidence type="ECO:0000313" key="4">
    <source>
        <dbReference type="Proteomes" id="UP001396898"/>
    </source>
</evidence>
<sequence length="685" mass="75092">MKSKVNICNDALHPWISEILLCVSSSALLVSIIIILARVSNHPEEEWTLQITLNSLINTLSTLYRTCLAATAAALISQHKWIWFWSAPAPGRPIHHVQAFEEGSRSLLGALNLLPTVATRHPFVILPIITLISSLAIGPFAQQSIRTVYQEVPSELGTALLPSSNSVNSSGQYFRTLEGADYVWFSLTSGPRSVIFNALANPNSRDTAISPVCPTGNCSFPTLSPTNGMTHTSIGVCSTCTDVGSLVRKGKYGPNDVYTLPNGAKLETREAMPWLSVVSSGEKTRTNFTWAEGLMTAERAALARWALVNTTVLTLSLVDAPNYQRKGKPATPVAAACSLYACLRSYAAHVREGRLSEVNLDSTPLVPDVMEAFNNSRFDEAMLSLEMARQTSGGINRAALQPLCVVDGNIYSPANASQAPNGTQVRLLHSNSAPDYPTTWVNELCMSRMENMAHKLIGGAFSTFLNGNCTWDLRSGDEAACFDRWWLAPFWEQKRASVQSIANQFESIANATTNHIRLGLLRTSDHPDGTKGRALRQVPYTHIEWSWLILPAALLVIDIVTLVYTIVRSVRHCDTEAVWKSNPLPLLYYKSRFVGPGEPEMSSMSTDFDPLEGATSEDDRLLTSAELESVAKKVMVQFRRRGAKGEDANVEGEQPGEDIQSLVEPPVQRRDSEESLLESNQVTSV</sequence>
<reference evidence="3 4" key="1">
    <citation type="submission" date="2023-01" db="EMBL/GenBank/DDBJ databases">
        <title>Analysis of 21 Apiospora genomes using comparative genomics revels a genus with tremendous synthesis potential of carbohydrate active enzymes and secondary metabolites.</title>
        <authorList>
            <person name="Sorensen T."/>
        </authorList>
    </citation>
    <scope>NUCLEOTIDE SEQUENCE [LARGE SCALE GENOMIC DNA]</scope>
    <source>
        <strain evidence="3 4">CBS 20057</strain>
    </source>
</reference>
<keyword evidence="2" id="KW-0472">Membrane</keyword>
<dbReference type="PANTHER" id="PTHR35394:SF5">
    <property type="entry name" value="DUF3176 DOMAIN-CONTAINING PROTEIN"/>
    <property type="match status" value="1"/>
</dbReference>
<keyword evidence="4" id="KW-1185">Reference proteome</keyword>
<feature type="region of interest" description="Disordered" evidence="1">
    <location>
        <begin position="642"/>
        <end position="685"/>
    </location>
</feature>
<comment type="caution">
    <text evidence="3">The sequence shown here is derived from an EMBL/GenBank/DDBJ whole genome shotgun (WGS) entry which is preliminary data.</text>
</comment>
<dbReference type="Proteomes" id="UP001396898">
    <property type="component" value="Unassembled WGS sequence"/>
</dbReference>
<keyword evidence="2" id="KW-0812">Transmembrane</keyword>
<dbReference type="InterPro" id="IPR021514">
    <property type="entry name" value="DUF3176"/>
</dbReference>
<organism evidence="3 4">
    <name type="scientific">Apiospora marii</name>
    <dbReference type="NCBI Taxonomy" id="335849"/>
    <lineage>
        <taxon>Eukaryota</taxon>
        <taxon>Fungi</taxon>
        <taxon>Dikarya</taxon>
        <taxon>Ascomycota</taxon>
        <taxon>Pezizomycotina</taxon>
        <taxon>Sordariomycetes</taxon>
        <taxon>Xylariomycetidae</taxon>
        <taxon>Amphisphaeriales</taxon>
        <taxon>Apiosporaceae</taxon>
        <taxon>Apiospora</taxon>
    </lineage>
</organism>
<protein>
    <submittedName>
        <fullName evidence="3">Uncharacterized protein</fullName>
    </submittedName>
</protein>
<feature type="transmembrane region" description="Helical" evidence="2">
    <location>
        <begin position="123"/>
        <end position="141"/>
    </location>
</feature>
<dbReference type="EMBL" id="JAQQWI010000006">
    <property type="protein sequence ID" value="KAK8033918.1"/>
    <property type="molecule type" value="Genomic_DNA"/>
</dbReference>
<name>A0ABR1SK84_9PEZI</name>
<evidence type="ECO:0000313" key="3">
    <source>
        <dbReference type="EMBL" id="KAK8033918.1"/>
    </source>
</evidence>
<keyword evidence="2" id="KW-1133">Transmembrane helix</keyword>
<accession>A0ABR1SK84</accession>
<dbReference type="PANTHER" id="PTHR35394">
    <property type="entry name" value="DUF3176 DOMAIN-CONTAINING PROTEIN"/>
    <property type="match status" value="1"/>
</dbReference>
<gene>
    <name evidence="3" type="ORF">PG991_003316</name>
</gene>
<feature type="transmembrane region" description="Helical" evidence="2">
    <location>
        <begin position="12"/>
        <end position="36"/>
    </location>
</feature>
<feature type="transmembrane region" description="Helical" evidence="2">
    <location>
        <begin position="545"/>
        <end position="567"/>
    </location>
</feature>
<dbReference type="Pfam" id="PF11374">
    <property type="entry name" value="DUF3176"/>
    <property type="match status" value="1"/>
</dbReference>
<evidence type="ECO:0000256" key="2">
    <source>
        <dbReference type="SAM" id="Phobius"/>
    </source>
</evidence>
<evidence type="ECO:0000256" key="1">
    <source>
        <dbReference type="SAM" id="MobiDB-lite"/>
    </source>
</evidence>
<proteinExistence type="predicted"/>